<dbReference type="PANTHER" id="PTHR21137">
    <property type="entry name" value="ODORANT RECEPTOR"/>
    <property type="match status" value="1"/>
</dbReference>
<evidence type="ECO:0000313" key="11">
    <source>
        <dbReference type="EnsemblMetazoa" id="XP_026300419"/>
    </source>
</evidence>
<keyword evidence="3" id="KW-0716">Sensory transduction</keyword>
<dbReference type="AlphaFoldDB" id="A0A7M7MSZ6"/>
<reference evidence="11" key="1">
    <citation type="submission" date="2021-01" db="UniProtKB">
        <authorList>
            <consortium name="EnsemblMetazoa"/>
        </authorList>
    </citation>
    <scope>IDENTIFICATION</scope>
    <source>
        <strain evidence="11">DH4</strain>
    </source>
</reference>
<evidence type="ECO:0000256" key="9">
    <source>
        <dbReference type="ARBA" id="ARBA00023224"/>
    </source>
</evidence>
<feature type="transmembrane region" description="Helical" evidence="10">
    <location>
        <begin position="43"/>
        <end position="64"/>
    </location>
</feature>
<protein>
    <submittedName>
        <fullName evidence="13">Uncharacterized protein LOC102656271 isoform X1</fullName>
    </submittedName>
</protein>
<accession>A0A7M7MSZ6</accession>
<keyword evidence="9" id="KW-0807">Transducer</keyword>
<sequence>MDTYKGQNEIEIYYIICTKLIKAIEVYKLAVKFFKWANGIYKIPYTITIFLYVLDVSVQLYYVVYMLQQLENIYKLCINLILLIGKFCFLFLITYLGQNIENHSNEVFEKCYDSLWYTAPVATRKLLLIIMINIMKPCQCKMFGGLFKGNIEGFAQVINSSTIKYFGIALRRDMIE</sequence>
<keyword evidence="6 10" id="KW-1133">Transmembrane helix</keyword>
<organism evidence="11">
    <name type="scientific">Apis mellifera</name>
    <name type="common">Honeybee</name>
    <dbReference type="NCBI Taxonomy" id="7460"/>
    <lineage>
        <taxon>Eukaryota</taxon>
        <taxon>Metazoa</taxon>
        <taxon>Ecdysozoa</taxon>
        <taxon>Arthropoda</taxon>
        <taxon>Hexapoda</taxon>
        <taxon>Insecta</taxon>
        <taxon>Pterygota</taxon>
        <taxon>Neoptera</taxon>
        <taxon>Endopterygota</taxon>
        <taxon>Hymenoptera</taxon>
        <taxon>Apocrita</taxon>
        <taxon>Aculeata</taxon>
        <taxon>Apoidea</taxon>
        <taxon>Anthophila</taxon>
        <taxon>Apidae</taxon>
        <taxon>Apis</taxon>
    </lineage>
</organism>
<reference evidence="13" key="2">
    <citation type="submission" date="2025-04" db="UniProtKB">
        <authorList>
            <consortium name="RefSeq"/>
        </authorList>
    </citation>
    <scope>IDENTIFICATION</scope>
    <source>
        <strain evidence="13">DH4</strain>
        <tissue evidence="13">Whole body</tissue>
    </source>
</reference>
<keyword evidence="7 10" id="KW-0472">Membrane</keyword>
<proteinExistence type="predicted"/>
<dbReference type="RefSeq" id="XP_026300419.1">
    <property type="nucleotide sequence ID" value="XM_026444634.1"/>
</dbReference>
<keyword evidence="8" id="KW-0675">Receptor</keyword>
<feature type="transmembrane region" description="Helical" evidence="10">
    <location>
        <begin position="115"/>
        <end position="134"/>
    </location>
</feature>
<dbReference type="OrthoDB" id="7542426at2759"/>
<keyword evidence="12" id="KW-1185">Reference proteome</keyword>
<evidence type="ECO:0000256" key="7">
    <source>
        <dbReference type="ARBA" id="ARBA00023136"/>
    </source>
</evidence>
<evidence type="ECO:0000256" key="1">
    <source>
        <dbReference type="ARBA" id="ARBA00004651"/>
    </source>
</evidence>
<evidence type="ECO:0000256" key="6">
    <source>
        <dbReference type="ARBA" id="ARBA00022989"/>
    </source>
</evidence>
<evidence type="ECO:0000313" key="13">
    <source>
        <dbReference type="RefSeq" id="XP_026300419.1"/>
    </source>
</evidence>
<evidence type="ECO:0000256" key="10">
    <source>
        <dbReference type="SAM" id="Phobius"/>
    </source>
</evidence>
<evidence type="ECO:0000256" key="3">
    <source>
        <dbReference type="ARBA" id="ARBA00022606"/>
    </source>
</evidence>
<dbReference type="Proteomes" id="UP000005203">
    <property type="component" value="Linkage group LG13"/>
</dbReference>
<keyword evidence="2" id="KW-1003">Cell membrane</keyword>
<dbReference type="KEGG" id="ame:102656271"/>
<dbReference type="PANTHER" id="PTHR21137:SF35">
    <property type="entry name" value="ODORANT RECEPTOR 19A-RELATED"/>
    <property type="match status" value="1"/>
</dbReference>
<evidence type="ECO:0000313" key="12">
    <source>
        <dbReference type="Proteomes" id="UP000005203"/>
    </source>
</evidence>
<dbReference type="InterPro" id="IPR004117">
    <property type="entry name" value="7tm6_olfct_rcpt"/>
</dbReference>
<evidence type="ECO:0000256" key="2">
    <source>
        <dbReference type="ARBA" id="ARBA00022475"/>
    </source>
</evidence>
<keyword evidence="5" id="KW-0552">Olfaction</keyword>
<keyword evidence="4 10" id="KW-0812">Transmembrane</keyword>
<evidence type="ECO:0000256" key="4">
    <source>
        <dbReference type="ARBA" id="ARBA00022692"/>
    </source>
</evidence>
<dbReference type="Pfam" id="PF02949">
    <property type="entry name" value="7tm_6"/>
    <property type="match status" value="1"/>
</dbReference>
<gene>
    <name evidence="13" type="primary">LOC102656271</name>
</gene>
<evidence type="ECO:0000256" key="8">
    <source>
        <dbReference type="ARBA" id="ARBA00023170"/>
    </source>
</evidence>
<dbReference type="GO" id="GO:0004984">
    <property type="term" value="F:olfactory receptor activity"/>
    <property type="evidence" value="ECO:0007669"/>
    <property type="project" value="InterPro"/>
</dbReference>
<name>A0A7M7MSZ6_APIME</name>
<dbReference type="EnsemblMetazoa" id="XM_026444634">
    <property type="protein sequence ID" value="XP_026300419"/>
    <property type="gene ID" value="LOC102656271"/>
</dbReference>
<dbReference type="GO" id="GO:0005549">
    <property type="term" value="F:odorant binding"/>
    <property type="evidence" value="ECO:0007669"/>
    <property type="project" value="InterPro"/>
</dbReference>
<dbReference type="GO" id="GO:0005886">
    <property type="term" value="C:plasma membrane"/>
    <property type="evidence" value="ECO:0007669"/>
    <property type="project" value="UniProtKB-SubCell"/>
</dbReference>
<evidence type="ECO:0000256" key="5">
    <source>
        <dbReference type="ARBA" id="ARBA00022725"/>
    </source>
</evidence>
<comment type="subcellular location">
    <subcellularLocation>
        <location evidence="1">Cell membrane</location>
        <topology evidence="1">Multi-pass membrane protein</topology>
    </subcellularLocation>
</comment>
<dbReference type="GeneID" id="102656271"/>
<dbReference type="GO" id="GO:0007165">
    <property type="term" value="P:signal transduction"/>
    <property type="evidence" value="ECO:0007669"/>
    <property type="project" value="UniProtKB-KW"/>
</dbReference>
<feature type="transmembrane region" description="Helical" evidence="10">
    <location>
        <begin position="76"/>
        <end position="95"/>
    </location>
</feature>
<accession>A0A8B8HC62</accession>